<evidence type="ECO:0000313" key="3">
    <source>
        <dbReference type="Proteomes" id="UP000289784"/>
    </source>
</evidence>
<organism evidence="2 3">
    <name type="scientific">Pseudoxanthomonas composti</name>
    <dbReference type="NCBI Taxonomy" id="2137479"/>
    <lineage>
        <taxon>Bacteria</taxon>
        <taxon>Pseudomonadati</taxon>
        <taxon>Pseudomonadota</taxon>
        <taxon>Gammaproteobacteria</taxon>
        <taxon>Lysobacterales</taxon>
        <taxon>Lysobacteraceae</taxon>
        <taxon>Pseudoxanthomonas</taxon>
    </lineage>
</organism>
<reference evidence="2 3" key="1">
    <citation type="submission" date="2019-01" db="EMBL/GenBank/DDBJ databases">
        <title>Pseudoxanthomonas composti sp. nov., isolated from compost.</title>
        <authorList>
            <person name="Yang G."/>
        </authorList>
    </citation>
    <scope>NUCLEOTIDE SEQUENCE [LARGE SCALE GENOMIC DNA]</scope>
    <source>
        <strain evidence="2 3">GSS15</strain>
    </source>
</reference>
<keyword evidence="3" id="KW-1185">Reference proteome</keyword>
<comment type="caution">
    <text evidence="2">The sequence shown here is derived from an EMBL/GenBank/DDBJ whole genome shotgun (WGS) entry which is preliminary data.</text>
</comment>
<keyword evidence="1" id="KW-0812">Transmembrane</keyword>
<feature type="transmembrane region" description="Helical" evidence="1">
    <location>
        <begin position="408"/>
        <end position="428"/>
    </location>
</feature>
<keyword evidence="1" id="KW-0472">Membrane</keyword>
<feature type="transmembrane region" description="Helical" evidence="1">
    <location>
        <begin position="43"/>
        <end position="69"/>
    </location>
</feature>
<evidence type="ECO:0000313" key="2">
    <source>
        <dbReference type="EMBL" id="RXR05260.1"/>
    </source>
</evidence>
<dbReference type="InterPro" id="IPR007383">
    <property type="entry name" value="DUF445"/>
</dbReference>
<feature type="transmembrane region" description="Helical" evidence="1">
    <location>
        <begin position="20"/>
        <end position="37"/>
    </location>
</feature>
<dbReference type="AlphaFoldDB" id="A0A4Q1JU90"/>
<dbReference type="EMBL" id="SAWZ01000005">
    <property type="protein sequence ID" value="RXR05260.1"/>
    <property type="molecule type" value="Genomic_DNA"/>
</dbReference>
<dbReference type="PANTHER" id="PTHR38442">
    <property type="entry name" value="INNER MEMBRANE PROTEIN-RELATED"/>
    <property type="match status" value="1"/>
</dbReference>
<keyword evidence="1" id="KW-1133">Transmembrane helix</keyword>
<sequence>MNASPQQDPRHAQLRRMKALATGLLLLMLAGFVLSHLMGQHGIWAWVAAFCEAAAVGAMADWFAVVALFRRPLGLPIPHTAILPRGKDRLADGLAVFVRDQFLAPDALMSKLQVFDPATRLGHWLAQPEQARRLADMARGWALQALDLLDEKAVRRAILRFVVTRLRGWNAAGTAGEVLGLLTADGRHHVLLDEALERIARWLDDERIKARASMLIVRYARREWPKLVGTVDWIKPIEEIGDSLAERLARAALEELQQVLGDRQHPLRQDYEQAVARYIERLREDPALAERIEGIKQRVIDHPAVQTYVQGLWDQIHQALREDLSRTDSRLSAHLENSLVSLGQSLERDPALRAALNEHMLSAAEKLTTRLRSGVTEHIAQTVKGWDERHLVEQLELGVGRDLQYIRFNGTLVGGLIGLLLHAGSVWLGR</sequence>
<accession>A0A4Q1JU90</accession>
<dbReference type="OrthoDB" id="9769590at2"/>
<evidence type="ECO:0000256" key="1">
    <source>
        <dbReference type="SAM" id="Phobius"/>
    </source>
</evidence>
<dbReference type="Proteomes" id="UP000289784">
    <property type="component" value="Unassembled WGS sequence"/>
</dbReference>
<gene>
    <name evidence="2" type="ORF">EPA99_10985</name>
</gene>
<dbReference type="GO" id="GO:0005886">
    <property type="term" value="C:plasma membrane"/>
    <property type="evidence" value="ECO:0007669"/>
    <property type="project" value="TreeGrafter"/>
</dbReference>
<dbReference type="Pfam" id="PF04286">
    <property type="entry name" value="DUF445"/>
    <property type="match status" value="1"/>
</dbReference>
<dbReference type="PANTHER" id="PTHR38442:SF1">
    <property type="entry name" value="INNER MEMBRANE PROTEIN"/>
    <property type="match status" value="1"/>
</dbReference>
<proteinExistence type="predicted"/>
<protein>
    <submittedName>
        <fullName evidence="2">DUF445 family protein</fullName>
    </submittedName>
</protein>
<name>A0A4Q1JU90_9GAMM</name>
<dbReference type="RefSeq" id="WP_129471264.1">
    <property type="nucleotide sequence ID" value="NZ_SAWZ01000005.1"/>
</dbReference>